<dbReference type="Proteomes" id="UP000070529">
    <property type="component" value="Unassembled WGS sequence"/>
</dbReference>
<evidence type="ECO:0000313" key="1">
    <source>
        <dbReference type="EMBL" id="KXF79697.1"/>
    </source>
</evidence>
<proteinExistence type="predicted"/>
<protein>
    <recommendedName>
        <fullName evidence="3">Cadherin-like domain-containing protein</fullName>
    </recommendedName>
</protein>
<dbReference type="STRING" id="294935.ATN88_15665"/>
<evidence type="ECO:0000313" key="2">
    <source>
        <dbReference type="Proteomes" id="UP000070529"/>
    </source>
</evidence>
<name>A0A135I2N5_9GAMM</name>
<accession>A0A135I2N5</accession>
<keyword evidence="2" id="KW-1185">Reference proteome</keyword>
<gene>
    <name evidence="1" type="ORF">ATN88_15665</name>
</gene>
<sequence length="448" mass="48420">MDVGISRLFASENGGEVGKYLIYDGDVLIDEVTFSFETGHSGIINISSDQAFDRVVLESTERRDDGDRNSGDSSDFVITEITVHGSGAYQVVEGNTLDSTTTIQGSLLSNDVDPEGDTFSITKVNGNTLTYVNNEATVVFDEGTLTINGVTGEFSFTATDRDELAESDIDNFTFEYTVEDAHGDTDTAKVHIDIVGKESTPVEPEPTLPDSYDYEGTPGVDTYTLSKVQTDQLSEDRLSWVEENSLTAAHSGYQDENLGPVGSSTTPAHFVYDDDLSIHSGDSNDRIDLGIGSGNYTVNAGTSTTWHDTNIVGRDFFEGSDFIESDKGDANYILDADGKLTTQANQEMQPEPDLVSTGSGDDFIISEGGNLAAFGGAGDDEIWGRTTALMRFVAEKVTTKYLVAEVMTSFEEAQATMNYMVAKAQIYSFGIKQILGKTKTILLIMTTS</sequence>
<dbReference type="Pfam" id="PF17963">
    <property type="entry name" value="Big_9"/>
    <property type="match status" value="1"/>
</dbReference>
<organism evidence="1 2">
    <name type="scientific">Enterovibrio coralii</name>
    <dbReference type="NCBI Taxonomy" id="294935"/>
    <lineage>
        <taxon>Bacteria</taxon>
        <taxon>Pseudomonadati</taxon>
        <taxon>Pseudomonadota</taxon>
        <taxon>Gammaproteobacteria</taxon>
        <taxon>Vibrionales</taxon>
        <taxon>Vibrionaceae</taxon>
        <taxon>Enterovibrio</taxon>
    </lineage>
</organism>
<reference evidence="1 2" key="1">
    <citation type="submission" date="2015-11" db="EMBL/GenBank/DDBJ databases">
        <title>Genomic Taxonomy of the Vibrionaceae.</title>
        <authorList>
            <person name="Gomez-Gil B."/>
            <person name="Enciso-Ibarra J."/>
        </authorList>
    </citation>
    <scope>NUCLEOTIDE SEQUENCE [LARGE SCALE GENOMIC DNA]</scope>
    <source>
        <strain evidence="1 2">CAIM 912</strain>
    </source>
</reference>
<dbReference type="AlphaFoldDB" id="A0A135I2N5"/>
<comment type="caution">
    <text evidence="1">The sequence shown here is derived from an EMBL/GenBank/DDBJ whole genome shotgun (WGS) entry which is preliminary data.</text>
</comment>
<dbReference type="EMBL" id="LNTY01000062">
    <property type="protein sequence ID" value="KXF79697.1"/>
    <property type="molecule type" value="Genomic_DNA"/>
</dbReference>
<evidence type="ECO:0008006" key="3">
    <source>
        <dbReference type="Google" id="ProtNLM"/>
    </source>
</evidence>